<evidence type="ECO:0000313" key="2">
    <source>
        <dbReference type="Proteomes" id="UP000297649"/>
    </source>
</evidence>
<dbReference type="InterPro" id="IPR027614">
    <property type="entry name" value="OMP_Lepto"/>
</dbReference>
<name>A0A6H3NS62_9LEPT</name>
<keyword evidence="2" id="KW-1185">Reference proteome</keyword>
<gene>
    <name evidence="1" type="ORF">EHR08_11750</name>
</gene>
<dbReference type="AlphaFoldDB" id="A0A6H3NS62"/>
<accession>A0A6H3NS62</accession>
<protein>
    <submittedName>
        <fullName evidence="1">Uncharacterized protein</fullName>
    </submittedName>
</protein>
<dbReference type="NCBIfam" id="TIGR04327">
    <property type="entry name" value="OMP_LA_2444"/>
    <property type="match status" value="1"/>
</dbReference>
<proteinExistence type="predicted"/>
<dbReference type="Proteomes" id="UP000297649">
    <property type="component" value="Unassembled WGS sequence"/>
</dbReference>
<dbReference type="EMBL" id="RQHU01000016">
    <property type="protein sequence ID" value="TGN13320.1"/>
    <property type="molecule type" value="Genomic_DNA"/>
</dbReference>
<evidence type="ECO:0000313" key="1">
    <source>
        <dbReference type="EMBL" id="TGN13320.1"/>
    </source>
</evidence>
<organism evidence="1 2">
    <name type="scientific">Leptospira bandrabouensis</name>
    <dbReference type="NCBI Taxonomy" id="2484903"/>
    <lineage>
        <taxon>Bacteria</taxon>
        <taxon>Pseudomonadati</taxon>
        <taxon>Spirochaetota</taxon>
        <taxon>Spirochaetia</taxon>
        <taxon>Leptospirales</taxon>
        <taxon>Leptospiraceae</taxon>
        <taxon>Leptospira</taxon>
    </lineage>
</organism>
<sequence>MKMKKQILTTTLIFLTSVIYGQTKTPTIESGIRIQHTEFIPYDYSRRVTDADPYWGIKVNKLRNNTKTINPFFLIYKNFEKGFSLEVDYSKIQIERANYDTDFILENQISRRKNYSINNERSDLKFNAYFHPNQQFSELFAFGLGIRKIDRIRNASDLNYSIEEKFISLGPQIVFKSKIPITEQLSFNLGIDLYHTQGKRHYNYSSLFYSPSDNYSYVETVKGNGNTIGIFRGFETNLSLKYNFLENFNIAIGYNYNYSYLKYENLNDFRYYSTSIYRTIEIQNTKYSNGKELIRGFFISASTVF</sequence>
<reference evidence="1" key="1">
    <citation type="journal article" date="2019" name="PLoS Negl. Trop. Dis.">
        <title>Revisiting the worldwide diversity of Leptospira species in the environment.</title>
        <authorList>
            <person name="Vincent A.T."/>
            <person name="Schiettekatte O."/>
            <person name="Bourhy P."/>
            <person name="Veyrier F.J."/>
            <person name="Picardeau M."/>
        </authorList>
    </citation>
    <scope>NUCLEOTIDE SEQUENCE [LARGE SCALE GENOMIC DNA]</scope>
    <source>
        <strain evidence="1">201601109</strain>
    </source>
</reference>
<comment type="caution">
    <text evidence="1">The sequence shown here is derived from an EMBL/GenBank/DDBJ whole genome shotgun (WGS) entry which is preliminary data.</text>
</comment>